<sequence>MVSRWVALWGAFFWILLLGAGVQAQTPAPRARIILGKADFPINEYYTISFSLSGAPLERYSAFPDLEGFKKSGKSSTTTTRIVNGQSSSELTITQRYAAYDEGEFVVKPFTMTVNGLTVRSVGATLTVKPQPAAASATAPAPAPAPAQEPAGIGLLDQLFGKPKPQEYVEPKDNAFLALVPDKTTIFTGEGVHIGLYFYLTPTDQGLLAFHNFAGQLPGIVRQLRQPAAWEEPFDEQEIYPETVVAGGKTYLRYRLYEAEFYPLNAQPLVFPEVALQMVKYRIAKKPEAGLDNRLAGYKTYRTTARTIPVRVLPPHPLRDQVPVGNYQLREAIDRTAFRTGQAFTYSFVVEGEGNLTTLNAPQLPQPRPGLEIYGPDVQQELTRQGGRVGGSKRFRYRLVPTKPGLVSLDSLFSLIIFNPTTARYDTLRAEIAPQVQGQMQAGATFHARPDDPFYQQVLTSADNSLQPVDAYASVRRYANIILGALLTLAGIGWWRGRRAEP</sequence>
<evidence type="ECO:0008006" key="3">
    <source>
        <dbReference type="Google" id="ProtNLM"/>
    </source>
</evidence>
<dbReference type="RefSeq" id="WP_084446235.1">
    <property type="nucleotide sequence ID" value="NZ_FWWW01000072.1"/>
</dbReference>
<dbReference type="PANTHER" id="PTHR40940:SF2">
    <property type="entry name" value="BATD"/>
    <property type="match status" value="1"/>
</dbReference>
<accession>A0A1W1VU96</accession>
<organism evidence="1 2">
    <name type="scientific">Hymenobacter roseosalivarius DSM 11622</name>
    <dbReference type="NCBI Taxonomy" id="645990"/>
    <lineage>
        <taxon>Bacteria</taxon>
        <taxon>Pseudomonadati</taxon>
        <taxon>Bacteroidota</taxon>
        <taxon>Cytophagia</taxon>
        <taxon>Cytophagales</taxon>
        <taxon>Hymenobacteraceae</taxon>
        <taxon>Hymenobacter</taxon>
    </lineage>
</organism>
<reference evidence="1 2" key="1">
    <citation type="submission" date="2017-04" db="EMBL/GenBank/DDBJ databases">
        <authorList>
            <person name="Afonso C.L."/>
            <person name="Miller P.J."/>
            <person name="Scott M.A."/>
            <person name="Spackman E."/>
            <person name="Goraichik I."/>
            <person name="Dimitrov K.M."/>
            <person name="Suarez D.L."/>
            <person name="Swayne D.E."/>
        </authorList>
    </citation>
    <scope>NUCLEOTIDE SEQUENCE [LARGE SCALE GENOMIC DNA]</scope>
    <source>
        <strain evidence="1 2">DSM 11622</strain>
    </source>
</reference>
<dbReference type="EMBL" id="FWWW01000072">
    <property type="protein sequence ID" value="SMB96681.1"/>
    <property type="molecule type" value="Genomic_DNA"/>
</dbReference>
<keyword evidence="2" id="KW-1185">Reference proteome</keyword>
<dbReference type="OrthoDB" id="2079210at2"/>
<proteinExistence type="predicted"/>
<dbReference type="Proteomes" id="UP000192266">
    <property type="component" value="Unassembled WGS sequence"/>
</dbReference>
<dbReference type="PANTHER" id="PTHR40940">
    <property type="entry name" value="PROTEIN BATD-RELATED"/>
    <property type="match status" value="1"/>
</dbReference>
<name>A0A1W1VU96_9BACT</name>
<dbReference type="InterPro" id="IPR025738">
    <property type="entry name" value="BatD"/>
</dbReference>
<evidence type="ECO:0000313" key="1">
    <source>
        <dbReference type="EMBL" id="SMB96681.1"/>
    </source>
</evidence>
<gene>
    <name evidence="1" type="ORF">SAMN00120144_2635</name>
</gene>
<dbReference type="AlphaFoldDB" id="A0A1W1VU96"/>
<dbReference type="STRING" id="645990.SAMN00120144_2635"/>
<dbReference type="Pfam" id="PF13584">
    <property type="entry name" value="BatD"/>
    <property type="match status" value="2"/>
</dbReference>
<evidence type="ECO:0000313" key="2">
    <source>
        <dbReference type="Proteomes" id="UP000192266"/>
    </source>
</evidence>
<protein>
    <recommendedName>
        <fullName evidence="3">Protein BatD</fullName>
    </recommendedName>
</protein>